<dbReference type="InterPro" id="IPR036097">
    <property type="entry name" value="HisK_dim/P_sf"/>
</dbReference>
<dbReference type="Pfam" id="PF02518">
    <property type="entry name" value="HATPase_c"/>
    <property type="match status" value="1"/>
</dbReference>
<dbReference type="PRINTS" id="PR00344">
    <property type="entry name" value="BCTRLSENSOR"/>
</dbReference>
<reference evidence="6 7" key="1">
    <citation type="submission" date="2015-05" db="EMBL/GenBank/DDBJ databases">
        <title>Distinctive expansion of gene families associated with plant cell wall degradation and secondary metabolism in the genomes of grapevine trunk pathogens.</title>
        <authorList>
            <person name="Lawrence D.P."/>
            <person name="Travadon R."/>
            <person name="Rolshausen P.E."/>
            <person name="Baumgartner K."/>
        </authorList>
    </citation>
    <scope>NUCLEOTIDE SEQUENCE [LARGE SCALE GENOMIC DNA]</scope>
    <source>
        <strain evidence="6">UCRPC4</strain>
    </source>
</reference>
<feature type="compositionally biased region" description="Polar residues" evidence="3">
    <location>
        <begin position="988"/>
        <end position="1006"/>
    </location>
</feature>
<name>A0A0G2E0S3_PHACM</name>
<keyword evidence="6" id="KW-0418">Kinase</keyword>
<dbReference type="InterPro" id="IPR011006">
    <property type="entry name" value="CheY-like_superfamily"/>
</dbReference>
<keyword evidence="7" id="KW-1185">Reference proteome</keyword>
<dbReference type="SUPFAM" id="SSF52172">
    <property type="entry name" value="CheY-like"/>
    <property type="match status" value="1"/>
</dbReference>
<dbReference type="InterPro" id="IPR050956">
    <property type="entry name" value="2C_system_His_kinase"/>
</dbReference>
<feature type="compositionally biased region" description="Polar residues" evidence="3">
    <location>
        <begin position="386"/>
        <end position="396"/>
    </location>
</feature>
<feature type="region of interest" description="Disordered" evidence="3">
    <location>
        <begin position="486"/>
        <end position="511"/>
    </location>
</feature>
<feature type="compositionally biased region" description="Low complexity" evidence="3">
    <location>
        <begin position="85"/>
        <end position="100"/>
    </location>
</feature>
<dbReference type="SUPFAM" id="SSF55874">
    <property type="entry name" value="ATPase domain of HSP90 chaperone/DNA topoisomerase II/histidine kinase"/>
    <property type="match status" value="1"/>
</dbReference>
<proteinExistence type="predicted"/>
<dbReference type="PROSITE" id="PS50109">
    <property type="entry name" value="HIS_KIN"/>
    <property type="match status" value="1"/>
</dbReference>
<accession>A0A0G2E0S3</accession>
<dbReference type="CDD" id="cd00082">
    <property type="entry name" value="HisKA"/>
    <property type="match status" value="1"/>
</dbReference>
<dbReference type="InterPro" id="IPR005467">
    <property type="entry name" value="His_kinase_dom"/>
</dbReference>
<evidence type="ECO:0000313" key="7">
    <source>
        <dbReference type="Proteomes" id="UP000053317"/>
    </source>
</evidence>
<dbReference type="PROSITE" id="PS50110">
    <property type="entry name" value="RESPONSE_REGULATORY"/>
    <property type="match status" value="1"/>
</dbReference>
<dbReference type="InterPro" id="IPR001789">
    <property type="entry name" value="Sig_transdc_resp-reg_receiver"/>
</dbReference>
<evidence type="ECO:0000256" key="3">
    <source>
        <dbReference type="SAM" id="MobiDB-lite"/>
    </source>
</evidence>
<dbReference type="SUPFAM" id="SSF55781">
    <property type="entry name" value="GAF domain-like"/>
    <property type="match status" value="1"/>
</dbReference>
<dbReference type="SUPFAM" id="SSF47384">
    <property type="entry name" value="Homodimeric domain of signal transducing histidine kinase"/>
    <property type="match status" value="1"/>
</dbReference>
<comment type="caution">
    <text evidence="6">The sequence shown here is derived from an EMBL/GenBank/DDBJ whole genome shotgun (WGS) entry which is preliminary data.</text>
</comment>
<dbReference type="PANTHER" id="PTHR43719">
    <property type="entry name" value="TWO-COMPONENT HISTIDINE KINASE"/>
    <property type="match status" value="1"/>
</dbReference>
<feature type="compositionally biased region" description="Polar residues" evidence="3">
    <location>
        <begin position="426"/>
        <end position="443"/>
    </location>
</feature>
<evidence type="ECO:0000256" key="1">
    <source>
        <dbReference type="ARBA" id="ARBA00022553"/>
    </source>
</evidence>
<dbReference type="SMART" id="SM00388">
    <property type="entry name" value="HisKA"/>
    <property type="match status" value="1"/>
</dbReference>
<evidence type="ECO:0000259" key="4">
    <source>
        <dbReference type="PROSITE" id="PS50109"/>
    </source>
</evidence>
<feature type="modified residue" description="4-aspartylphosphate" evidence="2">
    <location>
        <position position="1350"/>
    </location>
</feature>
<evidence type="ECO:0000259" key="5">
    <source>
        <dbReference type="PROSITE" id="PS50110"/>
    </source>
</evidence>
<dbReference type="InterPro" id="IPR003594">
    <property type="entry name" value="HATPase_dom"/>
</dbReference>
<evidence type="ECO:0000256" key="2">
    <source>
        <dbReference type="PROSITE-ProRule" id="PRU00169"/>
    </source>
</evidence>
<dbReference type="Proteomes" id="UP000053317">
    <property type="component" value="Unassembled WGS sequence"/>
</dbReference>
<reference evidence="6 7" key="2">
    <citation type="submission" date="2015-05" db="EMBL/GenBank/DDBJ databases">
        <authorList>
            <person name="Morales-Cruz A."/>
            <person name="Amrine K.C."/>
            <person name="Cantu D."/>
        </authorList>
    </citation>
    <scope>NUCLEOTIDE SEQUENCE [LARGE SCALE GENOMIC DNA]</scope>
    <source>
        <strain evidence="6">UCRPC4</strain>
    </source>
</reference>
<feature type="compositionally biased region" description="Low complexity" evidence="3">
    <location>
        <begin position="1220"/>
        <end position="1247"/>
    </location>
</feature>
<feature type="compositionally biased region" description="Low complexity" evidence="3">
    <location>
        <begin position="1263"/>
        <end position="1276"/>
    </location>
</feature>
<feature type="region of interest" description="Disordered" evidence="3">
    <location>
        <begin position="986"/>
        <end position="1009"/>
    </location>
</feature>
<evidence type="ECO:0000313" key="6">
    <source>
        <dbReference type="EMBL" id="KKY16359.1"/>
    </source>
</evidence>
<dbReference type="EMBL" id="LCWF01000162">
    <property type="protein sequence ID" value="KKY16359.1"/>
    <property type="molecule type" value="Genomic_DNA"/>
</dbReference>
<feature type="region of interest" description="Disordered" evidence="3">
    <location>
        <begin position="1212"/>
        <end position="1277"/>
    </location>
</feature>
<feature type="region of interest" description="Disordered" evidence="3">
    <location>
        <begin position="386"/>
        <end position="458"/>
    </location>
</feature>
<keyword evidence="6" id="KW-0808">Transferase</keyword>
<protein>
    <submittedName>
        <fullName evidence="6">Putative two-component sensor protein histidine protein kinase (Dhkj)</fullName>
    </submittedName>
</protein>
<feature type="compositionally biased region" description="Basic and acidic residues" evidence="3">
    <location>
        <begin position="444"/>
        <end position="454"/>
    </location>
</feature>
<dbReference type="Gene3D" id="1.10.287.130">
    <property type="match status" value="1"/>
</dbReference>
<keyword evidence="1 2" id="KW-0597">Phosphoprotein</keyword>
<dbReference type="Gene3D" id="3.40.50.2300">
    <property type="match status" value="1"/>
</dbReference>
<sequence>MNDRELESEWKPSGRPQSTLARSFSAQLDDLFALSNGAVEDLSVSIFSKQQSVQTQNRELEQLEAKLRETEQRLQQQKDRRKRLSQQLGSSSQPGSPNSSTGRSGLIALVGIEYIGIDVGPEKLCRLSLCVPSQPRQRVETPDMVFVGPSPVQGGAASEDNRRARELYRYLDPSDLVSQNPESHDVPERLPIATTPSLSSALRPFVQFAALRCNTQRAFISVTNDTQQFFLSEASRVFEVSNVEEQWEDDENLLWLGCGGVNKEGKLCETTLALPASPPGDYPFFIVPDLAVNKTYGKLPFVTGPPSFRFYAGTPLTTKNGIRIGSLCVMDTKIREDLSADQRKFLGQMAEQIMGYLEINRDALEGRRSRIMSDALNRFILGKSSLPSSHPGSTRHSVSDSRELKALGDSASVSESVRIARESSPIVGTTSSAEVTDSQTRSSRVAEEADESRNHPGTLVRAANLLREALEIDGDGGVAFLEATSRTPPSFKAHEPHVTETDTSGTDEGSLPKGLSHSMNASAGDPRQGIFHKSQTNLEGSSTRPPVCRVQASSTSAVPMGLLAEQVNGAKVSQVDPEFLRELLQRYPRGQLWVFDADGGLMSSDDDRLSSRKAVGAPVKFPRKGRRKRAEAERLQRLFPGSRQLIFAPLWDASIGKWYAGCFCWAASDHRTYTVDRELGFTMSFTKSVMAECNRLDTLVSDKLKGDFIGSISHELRSPLHGILASAEFLLDTEMSVFQRSLADTIEACGRTLLDTINHVLDYSKISSFEKSFRERRQLPNAAPPLLRLFSQTDIAAIAEEVIEGLVVGRQYVQAPDLTDVSAAKVRRESKTRRIGSISNDLGQGNNEKDEVVDVYLQIDPEDWRFVSQPGALRRVIMNLVGNSLKYTSRGSVRVRLQQQHVQSDDSEHERKNITLTIADTGKGISSEYLQSKLFTPFAQEDSLTPGTGLGLSIVRSIVTMLGGTIDVRSAVGQGTTITVNLPVARPYTSSTSDGSNPPSDSTVTSSEEHIAPLKILGKGRNISIYASPLQRDISVRQQEWNRIASNYINQWFGLQVQPWSESEISELVIVEEQHLVELTSNLSSKDSDRHHGILVLCRDATQYRKTASEAALLSSHHVIEWMTMSPLGPYKLARSLRSCIEQIDNFGMAVSGVSTESPISPLSEQLISTDLSEKMQEMELDSTDEGGRPMVVQANETISVKETSRNAQMALNSPFHEGPSNSPSPSSEFPFPSSSPSPARSKPPISRQTSAAKSVANVLDLPTTSTKPESTGTTEAATSIAVEVPTSSDQPRNFDPHVLLVDDNAINLRLLQTFMRKRKYNSISSAENGVQAVEAVKSSSRNFDVIFMDISMPLLDGFSATRLIREWETANQVKTPAMVIALTGLASGRDQNEAFSSGVDIYMTKPVSFKEVSRLLDNFEINMRGTA</sequence>
<dbReference type="GO" id="GO:0000155">
    <property type="term" value="F:phosphorelay sensor kinase activity"/>
    <property type="evidence" value="ECO:0007669"/>
    <property type="project" value="InterPro"/>
</dbReference>
<feature type="domain" description="Histidine kinase" evidence="4">
    <location>
        <begin position="711"/>
        <end position="986"/>
    </location>
</feature>
<dbReference type="SMART" id="SM00448">
    <property type="entry name" value="REC"/>
    <property type="match status" value="1"/>
</dbReference>
<dbReference type="FunFam" id="1.10.287.130:FF:000023">
    <property type="entry name" value="Sensor histidine kinase/response regulator, putative"/>
    <property type="match status" value="1"/>
</dbReference>
<dbReference type="OrthoDB" id="303614at2759"/>
<feature type="compositionally biased region" description="Basic and acidic residues" evidence="3">
    <location>
        <begin position="397"/>
        <end position="406"/>
    </location>
</feature>
<feature type="region of interest" description="Disordered" evidence="3">
    <location>
        <begin position="70"/>
        <end position="102"/>
    </location>
</feature>
<dbReference type="InterPro" id="IPR003661">
    <property type="entry name" value="HisK_dim/P_dom"/>
</dbReference>
<dbReference type="InterPro" id="IPR004358">
    <property type="entry name" value="Sig_transdc_His_kin-like_C"/>
</dbReference>
<gene>
    <name evidence="6" type="ORF">UCRPC4_g05951</name>
</gene>
<organism evidence="6 7">
    <name type="scientific">Phaeomoniella chlamydospora</name>
    <name type="common">Phaeoacremonium chlamydosporum</name>
    <dbReference type="NCBI Taxonomy" id="158046"/>
    <lineage>
        <taxon>Eukaryota</taxon>
        <taxon>Fungi</taxon>
        <taxon>Dikarya</taxon>
        <taxon>Ascomycota</taxon>
        <taxon>Pezizomycotina</taxon>
        <taxon>Eurotiomycetes</taxon>
        <taxon>Chaetothyriomycetidae</taxon>
        <taxon>Phaeomoniellales</taxon>
        <taxon>Phaeomoniellaceae</taxon>
        <taxon>Phaeomoniella</taxon>
    </lineage>
</organism>
<dbReference type="PANTHER" id="PTHR43719:SF72">
    <property type="entry name" value="HISTIDINE KINASE_RESPONSE REGULATOR, PUTATIVE (AFU_ORTHOLOGUE AFUA_8G06140)-RELATED"/>
    <property type="match status" value="1"/>
</dbReference>
<dbReference type="SMART" id="SM00387">
    <property type="entry name" value="HATPase_c"/>
    <property type="match status" value="1"/>
</dbReference>
<dbReference type="Pfam" id="PF00072">
    <property type="entry name" value="Response_reg"/>
    <property type="match status" value="1"/>
</dbReference>
<dbReference type="CDD" id="cd17546">
    <property type="entry name" value="REC_hyHK_CKI1_RcsC-like"/>
    <property type="match status" value="1"/>
</dbReference>
<dbReference type="Pfam" id="PF00512">
    <property type="entry name" value="HisKA"/>
    <property type="match status" value="1"/>
</dbReference>
<dbReference type="Gene3D" id="3.30.565.10">
    <property type="entry name" value="Histidine kinase-like ATPase, C-terminal domain"/>
    <property type="match status" value="1"/>
</dbReference>
<dbReference type="InterPro" id="IPR036890">
    <property type="entry name" value="HATPase_C_sf"/>
</dbReference>
<feature type="domain" description="Response regulatory" evidence="5">
    <location>
        <begin position="1298"/>
        <end position="1421"/>
    </location>
</feature>